<accession>A0ABR1R024</accession>
<dbReference type="Gene3D" id="3.40.50.300">
    <property type="entry name" value="P-loop containing nucleotide triphosphate hydrolases"/>
    <property type="match status" value="1"/>
</dbReference>
<evidence type="ECO:0000313" key="4">
    <source>
        <dbReference type="Proteomes" id="UP001396898"/>
    </source>
</evidence>
<dbReference type="SUPFAM" id="SSF52540">
    <property type="entry name" value="P-loop containing nucleoside triphosphate hydrolases"/>
    <property type="match status" value="1"/>
</dbReference>
<protein>
    <recommendedName>
        <fullName evidence="2">Nephrocystin 3-like N-terminal domain-containing protein</fullName>
    </recommendedName>
</protein>
<gene>
    <name evidence="3" type="ORF">PG991_015859</name>
</gene>
<dbReference type="Pfam" id="PF24883">
    <property type="entry name" value="NPHP3_N"/>
    <property type="match status" value="1"/>
</dbReference>
<evidence type="ECO:0000313" key="3">
    <source>
        <dbReference type="EMBL" id="KAK7994271.1"/>
    </source>
</evidence>
<dbReference type="Proteomes" id="UP001396898">
    <property type="component" value="Unassembled WGS sequence"/>
</dbReference>
<evidence type="ECO:0000256" key="1">
    <source>
        <dbReference type="ARBA" id="ARBA00022737"/>
    </source>
</evidence>
<comment type="caution">
    <text evidence="3">The sequence shown here is derived from an EMBL/GenBank/DDBJ whole genome shotgun (WGS) entry which is preliminary data.</text>
</comment>
<dbReference type="InterPro" id="IPR056884">
    <property type="entry name" value="NPHP3-like_N"/>
</dbReference>
<dbReference type="EMBL" id="JAQQWI010000024">
    <property type="protein sequence ID" value="KAK7994271.1"/>
    <property type="molecule type" value="Genomic_DNA"/>
</dbReference>
<keyword evidence="1" id="KW-0677">Repeat</keyword>
<name>A0ABR1R024_9PEZI</name>
<organism evidence="3 4">
    <name type="scientific">Apiospora marii</name>
    <dbReference type="NCBI Taxonomy" id="335849"/>
    <lineage>
        <taxon>Eukaryota</taxon>
        <taxon>Fungi</taxon>
        <taxon>Dikarya</taxon>
        <taxon>Ascomycota</taxon>
        <taxon>Pezizomycotina</taxon>
        <taxon>Sordariomycetes</taxon>
        <taxon>Xylariomycetidae</taxon>
        <taxon>Amphisphaeriales</taxon>
        <taxon>Apiosporaceae</taxon>
        <taxon>Apiospora</taxon>
    </lineage>
</organism>
<dbReference type="InterPro" id="IPR027417">
    <property type="entry name" value="P-loop_NTPase"/>
</dbReference>
<reference evidence="3 4" key="1">
    <citation type="submission" date="2023-01" db="EMBL/GenBank/DDBJ databases">
        <title>Analysis of 21 Apiospora genomes using comparative genomics revels a genus with tremendous synthesis potential of carbohydrate active enzymes and secondary metabolites.</title>
        <authorList>
            <person name="Sorensen T."/>
        </authorList>
    </citation>
    <scope>NUCLEOTIDE SEQUENCE [LARGE SCALE GENOMIC DNA]</scope>
    <source>
        <strain evidence="3 4">CBS 20057</strain>
    </source>
</reference>
<keyword evidence="4" id="KW-1185">Reference proteome</keyword>
<dbReference type="PANTHER" id="PTHR10039:SF10">
    <property type="entry name" value="NACHT DOMAIN-CONTAINING PROTEIN"/>
    <property type="match status" value="1"/>
</dbReference>
<dbReference type="PANTHER" id="PTHR10039">
    <property type="entry name" value="AMELOGENIN"/>
    <property type="match status" value="1"/>
</dbReference>
<evidence type="ECO:0000259" key="2">
    <source>
        <dbReference type="Pfam" id="PF24883"/>
    </source>
</evidence>
<sequence>MARIVARIGQLRWEVALSKALDEFENGLTTEQKAGFQAIRDHASESPPTIRDVMNLTAEVDYKARQRCFGPRFTRILESVQQYAAIGDVIAGGSQNLMACSVWSLVRMCLLVCQRSMQICQQQSIIYQVRSFIQDGDLSRYESDLDRQADAIKDQLRIEHTRTTSSMYDAVRSLNAAYRRGKDTEKYLKHLDLCSTYDYKSAWKRLRELGTTKSILSEEGYNEWLHSQQKESLVIRGKLGSGKSVLLANMVDDVNLKQPETTTAYFFCCEDDIRSLNCRTILGCFARQIIQLLPPEKVAEHSHRLFADMQTDHVVECLMEMADKEKRLVLILDGLEACAKQERVELLGALERLQDSLNAAVCMSCSIGAGNESEVDMRILKQRRFATLPDDRPEIRAFVKARLLEKLESGELCLGDPRLILDIEQVLKDDYQGMFLWVHMQIEAICLEKSDASIRQALGSLPRSFPEIFQRILDNRKHLAEKHQTPALQLLGATLRPLLLDEFEEAISVVPGDTDITQHRINDVGSVLASCGSLIILDEEQSTLHFTHHSVRSYVLGQFHDTKGSERSASPFSQAEANSLMSQIIITYLSWEGFNSQVSTVRAPPLSVGSMPVRIVGSIPKRNKKLQMLAMKLLNGEMKSVDLTVDIVSRSARFSNTAVTQFSFLKYAQTYWLHHTKKADEDPSELFRLFQDLVWKTELVENASLWKDQPSTATRPVNKQCAWARYHSHGGFLKVYGTNLAIEDLIDAERDVKESLGKQLLAVSDLYRFLISHHSSLMSTLDALLLAIEETNAMPRHLQQWESCCEFIETQLEQVLQRQRGLYKGIFETLRINTWKIKDCPDRWVKVLDNYFTQPIHRLTTCWKQLKVSLARSMLPDHASHFPFGHDDTDITLRSKDILRSTEDPLIRSAVVSSASLMCKISSKAELLYNLVVRLEETQDLLARLDQCAEFISHDFGQLQLSGCYEVTMPDRNPEMCEIYLFEAHLLTFSMRSKPKTEYETSDEDCVQLHLKDKIKLEAISDVEASITTAGKAHPYAGPTSKLIENQECKFFRSIGLISQFQHPV</sequence>
<proteinExistence type="predicted"/>
<feature type="domain" description="Nephrocystin 3-like N-terminal" evidence="2">
    <location>
        <begin position="210"/>
        <end position="356"/>
    </location>
</feature>